<dbReference type="Pfam" id="PF13602">
    <property type="entry name" value="ADH_zinc_N_2"/>
    <property type="match status" value="1"/>
</dbReference>
<gene>
    <name evidence="1" type="ORF">OUY22_02675</name>
</gene>
<evidence type="ECO:0000313" key="2">
    <source>
        <dbReference type="Proteomes" id="UP001144036"/>
    </source>
</evidence>
<dbReference type="Gene3D" id="3.90.180.10">
    <property type="entry name" value="Medium-chain alcohol dehydrogenases, catalytic domain"/>
    <property type="match status" value="1"/>
</dbReference>
<sequence length="141" mass="14413">AGADAVVPLDTDDVGELAARFSAALDGPADLVLDPLFGVPAAAAARVLRPGGRLVNLGGSASETSPIDSSTLRGRSLSLLGYTNNELTPDQRAAALTEIAEHSAHGRLSVVHETMALDDAGNAWRHQAVGAPSGRIVLSVR</sequence>
<evidence type="ECO:0000313" key="1">
    <source>
        <dbReference type="EMBL" id="MDA0632304.1"/>
    </source>
</evidence>
<dbReference type="Gene3D" id="3.40.50.720">
    <property type="entry name" value="NAD(P)-binding Rossmann-like Domain"/>
    <property type="match status" value="1"/>
</dbReference>
<accession>A0ABT4S528</accession>
<dbReference type="EMBL" id="JAPNNL010000006">
    <property type="protein sequence ID" value="MDA0632304.1"/>
    <property type="molecule type" value="Genomic_DNA"/>
</dbReference>
<reference evidence="1" key="1">
    <citation type="submission" date="2022-11" db="EMBL/GenBank/DDBJ databases">
        <title>Nonomuraea corallina sp. nov., a new species of the genus Nonomuraea isolated from sea side sediment in Thai sea.</title>
        <authorList>
            <person name="Ngamcharungchit C."/>
            <person name="Matsumoto A."/>
            <person name="Suriyachadkun C."/>
            <person name="Panbangred W."/>
            <person name="Inahashi Y."/>
            <person name="Intra B."/>
        </authorList>
    </citation>
    <scope>NUCLEOTIDE SEQUENCE</scope>
    <source>
        <strain evidence="1">MCN248</strain>
    </source>
</reference>
<dbReference type="SUPFAM" id="SSF51735">
    <property type="entry name" value="NAD(P)-binding Rossmann-fold domains"/>
    <property type="match status" value="1"/>
</dbReference>
<feature type="non-terminal residue" evidence="1">
    <location>
        <position position="1"/>
    </location>
</feature>
<proteinExistence type="predicted"/>
<dbReference type="RefSeq" id="WP_270153080.1">
    <property type="nucleotide sequence ID" value="NZ_JAPNNL010000006.1"/>
</dbReference>
<organism evidence="1 2">
    <name type="scientific">Nonomuraea corallina</name>
    <dbReference type="NCBI Taxonomy" id="2989783"/>
    <lineage>
        <taxon>Bacteria</taxon>
        <taxon>Bacillati</taxon>
        <taxon>Actinomycetota</taxon>
        <taxon>Actinomycetes</taxon>
        <taxon>Streptosporangiales</taxon>
        <taxon>Streptosporangiaceae</taxon>
        <taxon>Nonomuraea</taxon>
    </lineage>
</organism>
<protein>
    <submittedName>
        <fullName evidence="1">Zinc-binding dehydrogenase</fullName>
    </submittedName>
</protein>
<name>A0ABT4S528_9ACTN</name>
<dbReference type="InterPro" id="IPR036291">
    <property type="entry name" value="NAD(P)-bd_dom_sf"/>
</dbReference>
<comment type="caution">
    <text evidence="1">The sequence shown here is derived from an EMBL/GenBank/DDBJ whole genome shotgun (WGS) entry which is preliminary data.</text>
</comment>
<dbReference type="Proteomes" id="UP001144036">
    <property type="component" value="Unassembled WGS sequence"/>
</dbReference>
<keyword evidence="2" id="KW-1185">Reference proteome</keyword>